<dbReference type="RefSeq" id="WP_010075623.1">
    <property type="nucleotide sequence ID" value="NC_014393.1"/>
</dbReference>
<evidence type="ECO:0000313" key="2">
    <source>
        <dbReference type="EMBL" id="ADL52348.1"/>
    </source>
</evidence>
<dbReference type="HOGENOM" id="CLU_2552237_0_0_9"/>
<protein>
    <submittedName>
        <fullName evidence="2">Uncharacterized protein</fullName>
    </submittedName>
</protein>
<keyword evidence="1" id="KW-0812">Transmembrane</keyword>
<evidence type="ECO:0000313" key="3">
    <source>
        <dbReference type="Proteomes" id="UP000002730"/>
    </source>
</evidence>
<organism evidence="2 3">
    <name type="scientific">Clostridium cellulovorans (strain ATCC 35296 / DSM 3052 / OCM 3 / 743B)</name>
    <dbReference type="NCBI Taxonomy" id="573061"/>
    <lineage>
        <taxon>Bacteria</taxon>
        <taxon>Bacillati</taxon>
        <taxon>Bacillota</taxon>
        <taxon>Clostridia</taxon>
        <taxon>Eubacteriales</taxon>
        <taxon>Clostridiaceae</taxon>
        <taxon>Clostridium</taxon>
    </lineage>
</organism>
<accession>D9SRB9</accession>
<gene>
    <name evidence="2" type="ordered locus">Clocel_2645</name>
</gene>
<feature type="transmembrane region" description="Helical" evidence="1">
    <location>
        <begin position="7"/>
        <end position="38"/>
    </location>
</feature>
<reference evidence="2 3" key="1">
    <citation type="submission" date="2010-08" db="EMBL/GenBank/DDBJ databases">
        <title>Complete sequence of Clostridium cellulovorans 743B.</title>
        <authorList>
            <consortium name="US DOE Joint Genome Institute"/>
            <person name="Lucas S."/>
            <person name="Copeland A."/>
            <person name="Lapidus A."/>
            <person name="Cheng J.-F."/>
            <person name="Bruce D."/>
            <person name="Goodwin L."/>
            <person name="Pitluck S."/>
            <person name="Chertkov O."/>
            <person name="Detter J.C."/>
            <person name="Han C."/>
            <person name="Tapia R."/>
            <person name="Land M."/>
            <person name="Hauser L."/>
            <person name="Chang Y.-J."/>
            <person name="Jeffries C."/>
            <person name="Kyrpides N."/>
            <person name="Ivanova N."/>
            <person name="Mikhailova N."/>
            <person name="Hemme C.L."/>
            <person name="Woyke T."/>
        </authorList>
    </citation>
    <scope>NUCLEOTIDE SEQUENCE [LARGE SCALE GENOMIC DNA]</scope>
    <source>
        <strain evidence="3">ATCC 35296 / DSM 3052 / OCM 3 / 743B</strain>
    </source>
</reference>
<name>D9SRB9_CLOC7</name>
<dbReference type="KEGG" id="ccb:Clocel_2645"/>
<keyword evidence="1" id="KW-1133">Transmembrane helix</keyword>
<dbReference type="Proteomes" id="UP000002730">
    <property type="component" value="Chromosome"/>
</dbReference>
<keyword evidence="3" id="KW-1185">Reference proteome</keyword>
<proteinExistence type="predicted"/>
<dbReference type="EMBL" id="CP002160">
    <property type="protein sequence ID" value="ADL52348.1"/>
    <property type="molecule type" value="Genomic_DNA"/>
</dbReference>
<dbReference type="AlphaFoldDB" id="D9SRB9"/>
<keyword evidence="1" id="KW-0472">Membrane</keyword>
<feature type="transmembrane region" description="Helical" evidence="1">
    <location>
        <begin position="50"/>
        <end position="72"/>
    </location>
</feature>
<evidence type="ECO:0000256" key="1">
    <source>
        <dbReference type="SAM" id="Phobius"/>
    </source>
</evidence>
<sequence>MKSADRFFPWLLIALGIVLFTLGSLGVIGGIILFLWAMVYCYKNNRKLEFGIICAVIGVALVISIISLVLYTNVTTQGIITK</sequence>